<dbReference type="Proteomes" id="UP000001072">
    <property type="component" value="Unassembled WGS sequence"/>
</dbReference>
<dbReference type="OrthoDB" id="2507718at2759"/>
<dbReference type="EMBL" id="GL883158">
    <property type="protein sequence ID" value="EGF99508.1"/>
    <property type="molecule type" value="Genomic_DNA"/>
</dbReference>
<proteinExistence type="predicted"/>
<evidence type="ECO:0000256" key="2">
    <source>
        <dbReference type="SAM" id="Phobius"/>
    </source>
</evidence>
<dbReference type="GeneID" id="18926198"/>
<organism evidence="4">
    <name type="scientific">Melampsora larici-populina (strain 98AG31 / pathotype 3-4-7)</name>
    <name type="common">Poplar leaf rust fungus</name>
    <dbReference type="NCBI Taxonomy" id="747676"/>
    <lineage>
        <taxon>Eukaryota</taxon>
        <taxon>Fungi</taxon>
        <taxon>Dikarya</taxon>
        <taxon>Basidiomycota</taxon>
        <taxon>Pucciniomycotina</taxon>
        <taxon>Pucciniomycetes</taxon>
        <taxon>Pucciniales</taxon>
        <taxon>Melampsoraceae</taxon>
        <taxon>Melampsora</taxon>
    </lineage>
</organism>
<feature type="compositionally biased region" description="Basic and acidic residues" evidence="1">
    <location>
        <begin position="145"/>
        <end position="154"/>
    </location>
</feature>
<name>F4S7A8_MELLP</name>
<dbReference type="InParanoid" id="F4S7A8"/>
<keyword evidence="4" id="KW-1185">Reference proteome</keyword>
<sequence>MSDPINLSQLGIDHTTPMVLEMKFEPFSFLKFISLLLVFLFIPFLSLAKLFTPTPTRQSSRRRSFPVDYVRNLTDKPFVPLKTRRHFRISHIGNQPRSRISNNLSGNSSDSETESCDETLQYKLVWGKRRRGEESEFTGQSAMKGGRERERERRRQLALQAIKSELTSPPPSPIINKSRSVTISTIPMPRTSMPFLAWTSPASDLFALPLPTYSNSNSTALFRSTSFNLSKSSHLSRHLNSASPPLVNSLVRQSKRFSGSGPH</sequence>
<evidence type="ECO:0000256" key="1">
    <source>
        <dbReference type="SAM" id="MobiDB-lite"/>
    </source>
</evidence>
<keyword evidence="2" id="KW-0812">Transmembrane</keyword>
<protein>
    <submittedName>
        <fullName evidence="3">Uncharacterized protein</fullName>
    </submittedName>
</protein>
<keyword evidence="2" id="KW-0472">Membrane</keyword>
<dbReference type="RefSeq" id="XP_007417278.1">
    <property type="nucleotide sequence ID" value="XM_007417216.1"/>
</dbReference>
<dbReference type="AlphaFoldDB" id="F4S7A8"/>
<evidence type="ECO:0000313" key="4">
    <source>
        <dbReference type="Proteomes" id="UP000001072"/>
    </source>
</evidence>
<gene>
    <name evidence="3" type="ORF">MELLADRAFT_118297</name>
</gene>
<accession>F4S7A8</accession>
<evidence type="ECO:0000313" key="3">
    <source>
        <dbReference type="EMBL" id="EGF99508.1"/>
    </source>
</evidence>
<reference evidence="4" key="1">
    <citation type="journal article" date="2011" name="Proc. Natl. Acad. Sci. U.S.A.">
        <title>Obligate biotrophy features unraveled by the genomic analysis of rust fungi.</title>
        <authorList>
            <person name="Duplessis S."/>
            <person name="Cuomo C.A."/>
            <person name="Lin Y.-C."/>
            <person name="Aerts A."/>
            <person name="Tisserant E."/>
            <person name="Veneault-Fourrey C."/>
            <person name="Joly D.L."/>
            <person name="Hacquard S."/>
            <person name="Amselem J."/>
            <person name="Cantarel B.L."/>
            <person name="Chiu R."/>
            <person name="Coutinho P.M."/>
            <person name="Feau N."/>
            <person name="Field M."/>
            <person name="Frey P."/>
            <person name="Gelhaye E."/>
            <person name="Goldberg J."/>
            <person name="Grabherr M.G."/>
            <person name="Kodira C.D."/>
            <person name="Kohler A."/>
            <person name="Kuees U."/>
            <person name="Lindquist E.A."/>
            <person name="Lucas S.M."/>
            <person name="Mago R."/>
            <person name="Mauceli E."/>
            <person name="Morin E."/>
            <person name="Murat C."/>
            <person name="Pangilinan J.L."/>
            <person name="Park R."/>
            <person name="Pearson M."/>
            <person name="Quesneville H."/>
            <person name="Rouhier N."/>
            <person name="Sakthikumar S."/>
            <person name="Salamov A.A."/>
            <person name="Schmutz J."/>
            <person name="Selles B."/>
            <person name="Shapiro H."/>
            <person name="Tanguay P."/>
            <person name="Tuskan G.A."/>
            <person name="Henrissat B."/>
            <person name="Van de Peer Y."/>
            <person name="Rouze P."/>
            <person name="Ellis J.G."/>
            <person name="Dodds P.N."/>
            <person name="Schein J.E."/>
            <person name="Zhong S."/>
            <person name="Hamelin R.C."/>
            <person name="Grigoriev I.V."/>
            <person name="Szabo L.J."/>
            <person name="Martin F."/>
        </authorList>
    </citation>
    <scope>NUCLEOTIDE SEQUENCE [LARGE SCALE GENOMIC DNA]</scope>
    <source>
        <strain evidence="4">98AG31 / pathotype 3-4-7</strain>
    </source>
</reference>
<feature type="compositionally biased region" description="Polar residues" evidence="1">
    <location>
        <begin position="96"/>
        <end position="107"/>
    </location>
</feature>
<dbReference type="VEuPathDB" id="FungiDB:MELLADRAFT_118297"/>
<keyword evidence="2" id="KW-1133">Transmembrane helix</keyword>
<dbReference type="KEGG" id="mlr:MELLADRAFT_118297"/>
<feature type="region of interest" description="Disordered" evidence="1">
    <location>
        <begin position="135"/>
        <end position="154"/>
    </location>
</feature>
<feature type="transmembrane region" description="Helical" evidence="2">
    <location>
        <begin position="29"/>
        <end position="52"/>
    </location>
</feature>
<dbReference type="HOGENOM" id="CLU_1057987_0_0_1"/>
<feature type="region of interest" description="Disordered" evidence="1">
    <location>
        <begin position="96"/>
        <end position="115"/>
    </location>
</feature>